<name>A0A8S1HYM1_9PELO</name>
<comment type="caution">
    <text evidence="1">The sequence shown here is derived from an EMBL/GenBank/DDBJ whole genome shotgun (WGS) entry which is preliminary data.</text>
</comment>
<dbReference type="AlphaFoldDB" id="A0A8S1HYM1"/>
<sequence length="186" mass="21177">MAHIWSLHRERLKVTPLKHLLPCCDEIGRENLTGLDLCKSLDERVDRTSNVQQHLLNFFSLITNPNCDQMPCKGSYFCSEELELCAHQKSGKSTSLLGARRSGTVHQSPWLDRSATQRFRVAENSPPERVTEVMLDTNIPMSKSRLEAPFLLSDRSQEEAHPFGLKVKIAKRPVSTKQFDRSGYLL</sequence>
<accession>A0A8S1HYM1</accession>
<protein>
    <submittedName>
        <fullName evidence="1">Uncharacterized protein</fullName>
    </submittedName>
</protein>
<evidence type="ECO:0000313" key="2">
    <source>
        <dbReference type="Proteomes" id="UP000835052"/>
    </source>
</evidence>
<dbReference type="EMBL" id="CAJGYM010000121">
    <property type="protein sequence ID" value="CAD6198303.1"/>
    <property type="molecule type" value="Genomic_DNA"/>
</dbReference>
<dbReference type="Proteomes" id="UP000835052">
    <property type="component" value="Unassembled WGS sequence"/>
</dbReference>
<reference evidence="1" key="1">
    <citation type="submission" date="2020-10" db="EMBL/GenBank/DDBJ databases">
        <authorList>
            <person name="Kikuchi T."/>
        </authorList>
    </citation>
    <scope>NUCLEOTIDE SEQUENCE</scope>
    <source>
        <strain evidence="1">NKZ352</strain>
    </source>
</reference>
<evidence type="ECO:0000313" key="1">
    <source>
        <dbReference type="EMBL" id="CAD6198303.1"/>
    </source>
</evidence>
<gene>
    <name evidence="1" type="ORF">CAUJ_LOCUS14209</name>
</gene>
<keyword evidence="2" id="KW-1185">Reference proteome</keyword>
<proteinExistence type="predicted"/>
<organism evidence="1 2">
    <name type="scientific">Caenorhabditis auriculariae</name>
    <dbReference type="NCBI Taxonomy" id="2777116"/>
    <lineage>
        <taxon>Eukaryota</taxon>
        <taxon>Metazoa</taxon>
        <taxon>Ecdysozoa</taxon>
        <taxon>Nematoda</taxon>
        <taxon>Chromadorea</taxon>
        <taxon>Rhabditida</taxon>
        <taxon>Rhabditina</taxon>
        <taxon>Rhabditomorpha</taxon>
        <taxon>Rhabditoidea</taxon>
        <taxon>Rhabditidae</taxon>
        <taxon>Peloderinae</taxon>
        <taxon>Caenorhabditis</taxon>
    </lineage>
</organism>